<protein>
    <submittedName>
        <fullName evidence="1">Uncharacterized protein</fullName>
    </submittedName>
</protein>
<proteinExistence type="predicted"/>
<reference evidence="1" key="1">
    <citation type="submission" date="2015-12" db="EMBL/GenBank/DDBJ databases">
        <title>De novo transcriptome assembly of four potential Pierce s Disease insect vectors from Arizona vineyards.</title>
        <authorList>
            <person name="Tassone E.E."/>
        </authorList>
    </citation>
    <scope>NUCLEOTIDE SEQUENCE</scope>
</reference>
<gene>
    <name evidence="1" type="ORF">g.29318</name>
</gene>
<sequence length="134" mass="15855">FFFYRVYEALSSFSLLNVLYRFRTFLTQLAEKLGEVYSSPLLPLQLIVHSGNAADSHHNQSKQKEYPQHCGSWKYLSYQKLNLVLKEFGVLDRGWSRRLKDLSYLGYLERKSRKICQGWVISGKIFVSYRMLIF</sequence>
<accession>A0A1B6D090</accession>
<organism evidence="1">
    <name type="scientific">Clastoptera arizonana</name>
    <name type="common">Arizona spittle bug</name>
    <dbReference type="NCBI Taxonomy" id="38151"/>
    <lineage>
        <taxon>Eukaryota</taxon>
        <taxon>Metazoa</taxon>
        <taxon>Ecdysozoa</taxon>
        <taxon>Arthropoda</taxon>
        <taxon>Hexapoda</taxon>
        <taxon>Insecta</taxon>
        <taxon>Pterygota</taxon>
        <taxon>Neoptera</taxon>
        <taxon>Paraneoptera</taxon>
        <taxon>Hemiptera</taxon>
        <taxon>Auchenorrhyncha</taxon>
        <taxon>Cercopoidea</taxon>
        <taxon>Clastopteridae</taxon>
        <taxon>Clastoptera</taxon>
    </lineage>
</organism>
<dbReference type="AlphaFoldDB" id="A0A1B6D090"/>
<dbReference type="EMBL" id="GEDC01018222">
    <property type="protein sequence ID" value="JAS19076.1"/>
    <property type="molecule type" value="Transcribed_RNA"/>
</dbReference>
<evidence type="ECO:0000313" key="1">
    <source>
        <dbReference type="EMBL" id="JAS19076.1"/>
    </source>
</evidence>
<name>A0A1B6D090_9HEMI</name>
<feature type="non-terminal residue" evidence="1">
    <location>
        <position position="1"/>
    </location>
</feature>